<evidence type="ECO:0000313" key="3">
    <source>
        <dbReference type="Proteomes" id="UP000825886"/>
    </source>
</evidence>
<dbReference type="EMBL" id="CP081864">
    <property type="protein sequence ID" value="QZN96810.1"/>
    <property type="molecule type" value="Genomic_DNA"/>
</dbReference>
<accession>A0ABX9ASP1</accession>
<dbReference type="RefSeq" id="WP_222159827.1">
    <property type="nucleotide sequence ID" value="NZ_CP081864.1"/>
</dbReference>
<sequence>MQLPDRDAFSDFFAAENDEWACARRHAFFNDHEESAQTASSRDDYQSTFMSVYGIHIDWREGIFSLLEGISLGLEDPVFSTEFDYDSDVETATANVAGVQHVFHHYSLGSEEYDAEQARIEHLLLTRGYALRVHTESQMSDTLSFLLMPVSAWQYVEQQFGTESVSKYFVPYASQCAAPDSEPPAPTPPLNASPRPVPFEIRLALIGFWCGFTVLVGFLLYVLWGILTRTEPLPPPQPKGCENVEKIHARLRPEVAEPLKAQMRKSLGCEAVESELHR</sequence>
<keyword evidence="1" id="KW-0472">Membrane</keyword>
<evidence type="ECO:0000313" key="2">
    <source>
        <dbReference type="EMBL" id="QZN96810.1"/>
    </source>
</evidence>
<dbReference type="Proteomes" id="UP000825886">
    <property type="component" value="Chromosome"/>
</dbReference>
<gene>
    <name evidence="2" type="ORF">K6K13_05195</name>
</gene>
<name>A0ABX9ASP1_9ENTR</name>
<reference evidence="2 3" key="1">
    <citation type="submission" date="2021-08" db="EMBL/GenBank/DDBJ databases">
        <title>Culture and genomic analysis of Symbiopectobacterium purcellii sp. nov. gen. nov., isolated from the leafhopper Empoasca decipiens.</title>
        <authorList>
            <person name="Nadal-Jimenez P."/>
            <person name="Siozios S."/>
            <person name="Halliday N."/>
            <person name="Camara M."/>
            <person name="Hurst G.D.D."/>
        </authorList>
    </citation>
    <scope>NUCLEOTIDE SEQUENCE [LARGE SCALE GENOMIC DNA]</scope>
    <source>
        <strain evidence="2 3">SyEd1</strain>
    </source>
</reference>
<keyword evidence="1" id="KW-0812">Transmembrane</keyword>
<keyword evidence="3" id="KW-1185">Reference proteome</keyword>
<protein>
    <submittedName>
        <fullName evidence="2">Uncharacterized protein</fullName>
    </submittedName>
</protein>
<proteinExistence type="predicted"/>
<keyword evidence="1" id="KW-1133">Transmembrane helix</keyword>
<organism evidence="2 3">
    <name type="scientific">Symbiopectobacterium purcellii</name>
    <dbReference type="NCBI Taxonomy" id="2871826"/>
    <lineage>
        <taxon>Bacteria</taxon>
        <taxon>Pseudomonadati</taxon>
        <taxon>Pseudomonadota</taxon>
        <taxon>Gammaproteobacteria</taxon>
        <taxon>Enterobacterales</taxon>
        <taxon>Enterobacteriaceae</taxon>
    </lineage>
</organism>
<feature type="transmembrane region" description="Helical" evidence="1">
    <location>
        <begin position="203"/>
        <end position="227"/>
    </location>
</feature>
<evidence type="ECO:0000256" key="1">
    <source>
        <dbReference type="SAM" id="Phobius"/>
    </source>
</evidence>